<accession>A0A1S7SDW4</accession>
<dbReference type="Proteomes" id="UP000191897">
    <property type="component" value="Unassembled WGS sequence"/>
</dbReference>
<gene>
    <name evidence="1" type="ORF">AGR4C_pb20102</name>
</gene>
<organism evidence="1 2">
    <name type="scientific">Agrobacterium tumefaciens str. Kerr 14</name>
    <dbReference type="NCBI Taxonomy" id="1183424"/>
    <lineage>
        <taxon>Bacteria</taxon>
        <taxon>Pseudomonadati</taxon>
        <taxon>Pseudomonadota</taxon>
        <taxon>Alphaproteobacteria</taxon>
        <taxon>Hyphomicrobiales</taxon>
        <taxon>Rhizobiaceae</taxon>
        <taxon>Rhizobium/Agrobacterium group</taxon>
        <taxon>Agrobacterium</taxon>
        <taxon>Agrobacterium tumefaciens complex</taxon>
    </lineage>
</organism>
<reference evidence="1 2" key="1">
    <citation type="submission" date="2016-01" db="EMBL/GenBank/DDBJ databases">
        <authorList>
            <person name="Oliw E.H."/>
        </authorList>
    </citation>
    <scope>NUCLEOTIDE SEQUENCE [LARGE SCALE GENOMIC DNA]</scope>
    <source>
        <strain evidence="1 2">Kerr 14</strain>
    </source>
</reference>
<proteinExistence type="predicted"/>
<dbReference type="AlphaFoldDB" id="A0A1S7SDW4"/>
<evidence type="ECO:0000313" key="2">
    <source>
        <dbReference type="Proteomes" id="UP000191897"/>
    </source>
</evidence>
<sequence length="65" mass="7072">MSVGHSDLPFNLAGNAAFIRFQLLELLTKRCDCLVNLMFGVAGDDMLAASSRSLNIRSARPLYIG</sequence>
<name>A0A1S7SDW4_AGRTU</name>
<evidence type="ECO:0000313" key="1">
    <source>
        <dbReference type="EMBL" id="CUX67322.1"/>
    </source>
</evidence>
<dbReference type="EMBL" id="FBWC01000041">
    <property type="protein sequence ID" value="CUX67322.1"/>
    <property type="molecule type" value="Genomic_DNA"/>
</dbReference>
<protein>
    <submittedName>
        <fullName evidence="1">Uncharacterized protein</fullName>
    </submittedName>
</protein>